<keyword evidence="2" id="KW-0812">Transmembrane</keyword>
<keyword evidence="2" id="KW-0472">Membrane</keyword>
<feature type="region of interest" description="Disordered" evidence="1">
    <location>
        <begin position="361"/>
        <end position="393"/>
    </location>
</feature>
<dbReference type="EMBL" id="ABEU02000002">
    <property type="status" value="NOT_ANNOTATED_CDS"/>
    <property type="molecule type" value="Genomic_DNA"/>
</dbReference>
<dbReference type="Gramene" id="Pp3c2_3050V3.2">
    <property type="protein sequence ID" value="Pp3c2_3050V3.2"/>
    <property type="gene ID" value="Pp3c2_3050"/>
</dbReference>
<keyword evidence="4" id="KW-1185">Reference proteome</keyword>
<evidence type="ECO:0000256" key="1">
    <source>
        <dbReference type="SAM" id="MobiDB-lite"/>
    </source>
</evidence>
<feature type="transmembrane region" description="Helical" evidence="2">
    <location>
        <begin position="747"/>
        <end position="768"/>
    </location>
</feature>
<gene>
    <name evidence="3" type="primary">LOC112272646</name>
</gene>
<dbReference type="Proteomes" id="UP000006727">
    <property type="component" value="Chromosome 2"/>
</dbReference>
<evidence type="ECO:0000313" key="4">
    <source>
        <dbReference type="Proteomes" id="UP000006727"/>
    </source>
</evidence>
<dbReference type="EnsemblPlants" id="Pp3c2_3050V3.2">
    <property type="protein sequence ID" value="Pp3c2_3050V3.2"/>
    <property type="gene ID" value="Pp3c2_3050"/>
</dbReference>
<feature type="compositionally biased region" description="Polar residues" evidence="1">
    <location>
        <begin position="52"/>
        <end position="69"/>
    </location>
</feature>
<evidence type="ECO:0000313" key="3">
    <source>
        <dbReference type="EnsemblPlants" id="Pp3c2_3050V3.2"/>
    </source>
</evidence>
<dbReference type="AlphaFoldDB" id="A0A7I4D2F8"/>
<feature type="compositionally biased region" description="Basic and acidic residues" evidence="1">
    <location>
        <begin position="368"/>
        <end position="385"/>
    </location>
</feature>
<protein>
    <recommendedName>
        <fullName evidence="5">SAP domain-containing protein</fullName>
    </recommendedName>
</protein>
<proteinExistence type="predicted"/>
<evidence type="ECO:0008006" key="5">
    <source>
        <dbReference type="Google" id="ProtNLM"/>
    </source>
</evidence>
<name>A0A7I4D2F8_PHYPA</name>
<reference evidence="3 4" key="2">
    <citation type="journal article" date="2018" name="Plant J.">
        <title>The Physcomitrella patens chromosome-scale assembly reveals moss genome structure and evolution.</title>
        <authorList>
            <person name="Lang D."/>
            <person name="Ullrich K.K."/>
            <person name="Murat F."/>
            <person name="Fuchs J."/>
            <person name="Jenkins J."/>
            <person name="Haas F.B."/>
            <person name="Piednoel M."/>
            <person name="Gundlach H."/>
            <person name="Van Bel M."/>
            <person name="Meyberg R."/>
            <person name="Vives C."/>
            <person name="Morata J."/>
            <person name="Symeonidi A."/>
            <person name="Hiss M."/>
            <person name="Muchero W."/>
            <person name="Kamisugi Y."/>
            <person name="Saleh O."/>
            <person name="Blanc G."/>
            <person name="Decker E.L."/>
            <person name="van Gessel N."/>
            <person name="Grimwood J."/>
            <person name="Hayes R.D."/>
            <person name="Graham S.W."/>
            <person name="Gunter L.E."/>
            <person name="McDaniel S.F."/>
            <person name="Hoernstein S.N.W."/>
            <person name="Larsson A."/>
            <person name="Li F.W."/>
            <person name="Perroud P.F."/>
            <person name="Phillips J."/>
            <person name="Ranjan P."/>
            <person name="Rokshar D.S."/>
            <person name="Rothfels C.J."/>
            <person name="Schneider L."/>
            <person name="Shu S."/>
            <person name="Stevenson D.W."/>
            <person name="Thummler F."/>
            <person name="Tillich M."/>
            <person name="Villarreal Aguilar J.C."/>
            <person name="Widiez T."/>
            <person name="Wong G.K."/>
            <person name="Wymore A."/>
            <person name="Zhang Y."/>
            <person name="Zimmer A.D."/>
            <person name="Quatrano R.S."/>
            <person name="Mayer K.F.X."/>
            <person name="Goodstein D."/>
            <person name="Casacuberta J.M."/>
            <person name="Vandepoele K."/>
            <person name="Reski R."/>
            <person name="Cuming A.C."/>
            <person name="Tuskan G.A."/>
            <person name="Maumus F."/>
            <person name="Salse J."/>
            <person name="Schmutz J."/>
            <person name="Rensing S.A."/>
        </authorList>
    </citation>
    <scope>NUCLEOTIDE SEQUENCE [LARGE SCALE GENOMIC DNA]</scope>
    <source>
        <strain evidence="3 4">cv. Gransden 2004</strain>
    </source>
</reference>
<evidence type="ECO:0000256" key="2">
    <source>
        <dbReference type="SAM" id="Phobius"/>
    </source>
</evidence>
<reference evidence="3" key="3">
    <citation type="submission" date="2020-12" db="UniProtKB">
        <authorList>
            <consortium name="EnsemblPlants"/>
        </authorList>
    </citation>
    <scope>IDENTIFICATION</scope>
</reference>
<keyword evidence="2" id="KW-1133">Transmembrane helix</keyword>
<feature type="region of interest" description="Disordered" evidence="1">
    <location>
        <begin position="154"/>
        <end position="182"/>
    </location>
</feature>
<sequence length="779" mass="84891">MKDINLNDLPPKQLKQLCIEHGIRTAGVKREVLVRLLCTKLHHAASHPFRLTTSSCHTSEDPQISTNVRGESAEKASTKSTFQRQSLSSLVFVDGPLTDDKPKWSEKHISSSPTLSRKTILTKSNLSRARRSDLLHKKVDDGLSPLYKLPQDLLPQKCDGSPAKSRGNVGAREGNVKKTSTRVKHPDGYLRVKLNEIPEVLKSADVHPEAATTARATENGASVTAAGSIDLDSYCSCSVTEIATDARHHVLSEESDLNDNRSVSCEMVNESLMQASIDTTDSDGAELVTGNLESNSGDSLLVDQETRRPVSEKLSVAHISDALLRIKLLESFNIFSTSIGNPNIGRQLTVAEAGDGFISAYSQSPDHASNHEISRLQGSEAEHVGDASTNSDTTQLNQVAPDILLLDGPNDYDDFGNHENWRVTLSTANEDADNTKHGDIKDGKIIRYPSDSILNGIQDSKPFPSELDSKKNVTKWGCVSALNDISEDASIKEVNDICSLPELKLAEGSEIGHSLRQNIDRMNWLPQTQFKATPPEMVASDIEATNAENEHGAAGSHFSIPFHLDSPRFSDESLESGVVVNVSQDTIERSVYNEEGIPANCTESFLRGACEVTESTSPAPAERERSRSFNCTQEILDGLSDENKAAAFNLQISEEGEERLGVRSACEGHEDTCVLIQAQALAGVAASSTDLKEHESRHQTLLVQDAVNLQGDRHSLEKNYADPASDTFEKAYEDTAATSHIGKREKILTVGLKMVIVVGTLTVGILKFRTSKRKLEDKS</sequence>
<reference evidence="3 4" key="1">
    <citation type="journal article" date="2008" name="Science">
        <title>The Physcomitrella genome reveals evolutionary insights into the conquest of land by plants.</title>
        <authorList>
            <person name="Rensing S."/>
            <person name="Lang D."/>
            <person name="Zimmer A."/>
            <person name="Terry A."/>
            <person name="Salamov A."/>
            <person name="Shapiro H."/>
            <person name="Nishiyama T."/>
            <person name="Perroud P.-F."/>
            <person name="Lindquist E."/>
            <person name="Kamisugi Y."/>
            <person name="Tanahashi T."/>
            <person name="Sakakibara K."/>
            <person name="Fujita T."/>
            <person name="Oishi K."/>
            <person name="Shin-I T."/>
            <person name="Kuroki Y."/>
            <person name="Toyoda A."/>
            <person name="Suzuki Y."/>
            <person name="Hashimoto A."/>
            <person name="Yamaguchi K."/>
            <person name="Sugano A."/>
            <person name="Kohara Y."/>
            <person name="Fujiyama A."/>
            <person name="Anterola A."/>
            <person name="Aoki S."/>
            <person name="Ashton N."/>
            <person name="Barbazuk W.B."/>
            <person name="Barker E."/>
            <person name="Bennetzen J."/>
            <person name="Bezanilla M."/>
            <person name="Blankenship R."/>
            <person name="Cho S.H."/>
            <person name="Dutcher S."/>
            <person name="Estelle M."/>
            <person name="Fawcett J.A."/>
            <person name="Gundlach H."/>
            <person name="Hanada K."/>
            <person name="Heyl A."/>
            <person name="Hicks K.A."/>
            <person name="Hugh J."/>
            <person name="Lohr M."/>
            <person name="Mayer K."/>
            <person name="Melkozernov A."/>
            <person name="Murata T."/>
            <person name="Nelson D."/>
            <person name="Pils B."/>
            <person name="Prigge M."/>
            <person name="Reiss B."/>
            <person name="Renner T."/>
            <person name="Rombauts S."/>
            <person name="Rushton P."/>
            <person name="Sanderfoot A."/>
            <person name="Schween G."/>
            <person name="Shiu S.-H."/>
            <person name="Stueber K."/>
            <person name="Theodoulou F.L."/>
            <person name="Tu H."/>
            <person name="Van de Peer Y."/>
            <person name="Verrier P.J."/>
            <person name="Waters E."/>
            <person name="Wood A."/>
            <person name="Yang L."/>
            <person name="Cove D."/>
            <person name="Cuming A."/>
            <person name="Hasebe M."/>
            <person name="Lucas S."/>
            <person name="Mishler D.B."/>
            <person name="Reski R."/>
            <person name="Grigoriev I."/>
            <person name="Quatrano R.S."/>
            <person name="Boore J.L."/>
        </authorList>
    </citation>
    <scope>NUCLEOTIDE SEQUENCE [LARGE SCALE GENOMIC DNA]</scope>
    <source>
        <strain evidence="3 4">cv. Gransden 2004</strain>
    </source>
</reference>
<feature type="region of interest" description="Disordered" evidence="1">
    <location>
        <begin position="52"/>
        <end position="80"/>
    </location>
</feature>
<organism evidence="3 4">
    <name type="scientific">Physcomitrium patens</name>
    <name type="common">Spreading-leaved earth moss</name>
    <name type="synonym">Physcomitrella patens</name>
    <dbReference type="NCBI Taxonomy" id="3218"/>
    <lineage>
        <taxon>Eukaryota</taxon>
        <taxon>Viridiplantae</taxon>
        <taxon>Streptophyta</taxon>
        <taxon>Embryophyta</taxon>
        <taxon>Bryophyta</taxon>
        <taxon>Bryophytina</taxon>
        <taxon>Bryopsida</taxon>
        <taxon>Funariidae</taxon>
        <taxon>Funariales</taxon>
        <taxon>Funariaceae</taxon>
        <taxon>Physcomitrium</taxon>
    </lineage>
</organism>
<accession>A0A7I4D2F8</accession>